<evidence type="ECO:0000313" key="1">
    <source>
        <dbReference type="EMBL" id="OGD87085.1"/>
    </source>
</evidence>
<dbReference type="Proteomes" id="UP000179102">
    <property type="component" value="Unassembled WGS sequence"/>
</dbReference>
<gene>
    <name evidence="1" type="ORF">A2870_04635</name>
</gene>
<comment type="caution">
    <text evidence="1">The sequence shown here is derived from an EMBL/GenBank/DDBJ whole genome shotgun (WGS) entry which is preliminary data.</text>
</comment>
<sequence length="329" mass="38013">MVEAENRISFRESIAQAPEFSQPFVANTLFGVQHWPFQEVQASDGNESLREKVVFEAHGRPSEETDPMVVRVSYEATYGLQAKRTVILRKYPEELLMQSAEVRYNFGDIDISVAAGLSSPIVTSGILSDPESFQATIGVLAGDKPVPPLALVDYHYSSQIPLNADFVHGDYKEALEGDVEKRDKKGFSSPSYRKTYFQWEHLAGAMVGVTRYDDPKDSDYLRYYKRYTKINNREPVQLEGSPYRQKISRSEGGWRWGEGRLRFARMNSEVGESWMFSIPEWVNKHQFHRDIQHSPLSDFSWKYPVVFCVKRRGEERQWSSTWSNRDKVR</sequence>
<reference evidence="1 2" key="1">
    <citation type="journal article" date="2016" name="Nat. Commun.">
        <title>Thousands of microbial genomes shed light on interconnected biogeochemical processes in an aquifer system.</title>
        <authorList>
            <person name="Anantharaman K."/>
            <person name="Brown C.T."/>
            <person name="Hug L.A."/>
            <person name="Sharon I."/>
            <person name="Castelle C.J."/>
            <person name="Probst A.J."/>
            <person name="Thomas B.C."/>
            <person name="Singh A."/>
            <person name="Wilkins M.J."/>
            <person name="Karaoz U."/>
            <person name="Brodie E.L."/>
            <person name="Williams K.H."/>
            <person name="Hubbard S.S."/>
            <person name="Banfield J.F."/>
        </authorList>
    </citation>
    <scope>NUCLEOTIDE SEQUENCE [LARGE SCALE GENOMIC DNA]</scope>
</reference>
<dbReference type="EMBL" id="MFAZ01000020">
    <property type="protein sequence ID" value="OGD87085.1"/>
    <property type="molecule type" value="Genomic_DNA"/>
</dbReference>
<accession>A0A1F5G5J0</accession>
<protein>
    <submittedName>
        <fullName evidence="1">Uncharacterized protein</fullName>
    </submittedName>
</protein>
<evidence type="ECO:0000313" key="2">
    <source>
        <dbReference type="Proteomes" id="UP000179102"/>
    </source>
</evidence>
<organism evidence="1 2">
    <name type="scientific">Candidatus Curtissbacteria bacterium RIFCSPHIGHO2_01_FULL_41_11</name>
    <dbReference type="NCBI Taxonomy" id="1797711"/>
    <lineage>
        <taxon>Bacteria</taxon>
        <taxon>Candidatus Curtissiibacteriota</taxon>
    </lineage>
</organism>
<proteinExistence type="predicted"/>
<dbReference type="AlphaFoldDB" id="A0A1F5G5J0"/>
<name>A0A1F5G5J0_9BACT</name>